<sequence length="143" mass="17688">MNRTCIRNHMSEKHHGEQLFQLQFLLLVYTFLHILCSQEYCSILYFDQEQTFYLRLSWDNLNHQLYDYENQILGLTKIHFIQHKLWQMFEIGESMLAKSFFFFLFQFLKCFQINQTKIYQILYILLQKDLYIKHIQMIIVQLI</sequence>
<reference evidence="2" key="1">
    <citation type="journal article" date="2006" name="PLoS Biol.">
        <title>Macronuclear genome sequence of the ciliate Tetrahymena thermophila, a model eukaryote.</title>
        <authorList>
            <person name="Eisen J.A."/>
            <person name="Coyne R.S."/>
            <person name="Wu M."/>
            <person name="Wu D."/>
            <person name="Thiagarajan M."/>
            <person name="Wortman J.R."/>
            <person name="Badger J.H."/>
            <person name="Ren Q."/>
            <person name="Amedeo P."/>
            <person name="Jones K.M."/>
            <person name="Tallon L.J."/>
            <person name="Delcher A.L."/>
            <person name="Salzberg S.L."/>
            <person name="Silva J.C."/>
            <person name="Haas B.J."/>
            <person name="Majoros W.H."/>
            <person name="Farzad M."/>
            <person name="Carlton J.M."/>
            <person name="Smith R.K. Jr."/>
            <person name="Garg J."/>
            <person name="Pearlman R.E."/>
            <person name="Karrer K.M."/>
            <person name="Sun L."/>
            <person name="Manning G."/>
            <person name="Elde N.C."/>
            <person name="Turkewitz A.P."/>
            <person name="Asai D.J."/>
            <person name="Wilkes D.E."/>
            <person name="Wang Y."/>
            <person name="Cai H."/>
            <person name="Collins K."/>
            <person name="Stewart B.A."/>
            <person name="Lee S.R."/>
            <person name="Wilamowska K."/>
            <person name="Weinberg Z."/>
            <person name="Ruzzo W.L."/>
            <person name="Wloga D."/>
            <person name="Gaertig J."/>
            <person name="Frankel J."/>
            <person name="Tsao C.-C."/>
            <person name="Gorovsky M.A."/>
            <person name="Keeling P.J."/>
            <person name="Waller R.F."/>
            <person name="Patron N.J."/>
            <person name="Cherry J.M."/>
            <person name="Stover N.A."/>
            <person name="Krieger C.J."/>
            <person name="del Toro C."/>
            <person name="Ryder H.F."/>
            <person name="Williamson S.C."/>
            <person name="Barbeau R.A."/>
            <person name="Hamilton E.P."/>
            <person name="Orias E."/>
        </authorList>
    </citation>
    <scope>NUCLEOTIDE SEQUENCE [LARGE SCALE GENOMIC DNA]</scope>
    <source>
        <strain evidence="2">SB210</strain>
    </source>
</reference>
<dbReference type="RefSeq" id="XP_012650972.1">
    <property type="nucleotide sequence ID" value="XM_012795518.1"/>
</dbReference>
<evidence type="ECO:0000313" key="1">
    <source>
        <dbReference type="EMBL" id="EWS76493.1"/>
    </source>
</evidence>
<proteinExistence type="predicted"/>
<organism evidence="1 2">
    <name type="scientific">Tetrahymena thermophila (strain SB210)</name>
    <dbReference type="NCBI Taxonomy" id="312017"/>
    <lineage>
        <taxon>Eukaryota</taxon>
        <taxon>Sar</taxon>
        <taxon>Alveolata</taxon>
        <taxon>Ciliophora</taxon>
        <taxon>Intramacronucleata</taxon>
        <taxon>Oligohymenophorea</taxon>
        <taxon>Hymenostomatida</taxon>
        <taxon>Tetrahymenina</taxon>
        <taxon>Tetrahymenidae</taxon>
        <taxon>Tetrahymena</taxon>
    </lineage>
</organism>
<dbReference type="KEGG" id="tet:TTHERM_000059189"/>
<dbReference type="Proteomes" id="UP000009168">
    <property type="component" value="Unassembled WGS sequence"/>
</dbReference>
<keyword evidence="2" id="KW-1185">Reference proteome</keyword>
<dbReference type="AlphaFoldDB" id="W7XH59"/>
<evidence type="ECO:0000313" key="2">
    <source>
        <dbReference type="Proteomes" id="UP000009168"/>
    </source>
</evidence>
<dbReference type="InParanoid" id="W7XH59"/>
<name>W7XH59_TETTS</name>
<dbReference type="EMBL" id="GG662853">
    <property type="protein sequence ID" value="EWS76493.1"/>
    <property type="molecule type" value="Genomic_DNA"/>
</dbReference>
<protein>
    <submittedName>
        <fullName evidence="1">Uncharacterized protein</fullName>
    </submittedName>
</protein>
<gene>
    <name evidence="1" type="ORF">TTHERM_000059189</name>
</gene>
<dbReference type="GeneID" id="24437050"/>
<accession>W7XH59</accession>